<evidence type="ECO:0000259" key="11">
    <source>
        <dbReference type="PROSITE" id="PS51846"/>
    </source>
</evidence>
<evidence type="ECO:0000256" key="9">
    <source>
        <dbReference type="SAM" id="Phobius"/>
    </source>
</evidence>
<dbReference type="InterPro" id="IPR044751">
    <property type="entry name" value="Ion_transp-like_CBS"/>
</dbReference>
<keyword evidence="6 8" id="KW-0472">Membrane</keyword>
<feature type="domain" description="CBS" evidence="10">
    <location>
        <begin position="222"/>
        <end position="281"/>
    </location>
</feature>
<evidence type="ECO:0000256" key="8">
    <source>
        <dbReference type="PROSITE-ProRule" id="PRU01193"/>
    </source>
</evidence>
<proteinExistence type="predicted"/>
<dbReference type="Pfam" id="PF00571">
    <property type="entry name" value="CBS"/>
    <property type="match status" value="2"/>
</dbReference>
<organism evidence="12 13">
    <name type="scientific">Kosmotoga olearia (strain ATCC BAA-1733 / DSM 21960 / TBF 19.5.1)</name>
    <dbReference type="NCBI Taxonomy" id="521045"/>
    <lineage>
        <taxon>Bacteria</taxon>
        <taxon>Thermotogati</taxon>
        <taxon>Thermotogota</taxon>
        <taxon>Thermotogae</taxon>
        <taxon>Kosmotogales</taxon>
        <taxon>Kosmotogaceae</taxon>
        <taxon>Kosmotoga</taxon>
    </lineage>
</organism>
<dbReference type="KEGG" id="kol:Kole_1717"/>
<dbReference type="PROSITE" id="PS51371">
    <property type="entry name" value="CBS"/>
    <property type="match status" value="2"/>
</dbReference>
<dbReference type="AlphaFoldDB" id="C5CFQ5"/>
<dbReference type="InterPro" id="IPR005170">
    <property type="entry name" value="Transptr-assoc_dom"/>
</dbReference>
<dbReference type="SUPFAM" id="SSF54631">
    <property type="entry name" value="CBS-domain pair"/>
    <property type="match status" value="1"/>
</dbReference>
<reference evidence="12 13" key="1">
    <citation type="submission" date="2009-06" db="EMBL/GenBank/DDBJ databases">
        <title>Complete sequence of Thermotogales bacterium TBF 19.5.1.</title>
        <authorList>
            <consortium name="US DOE Joint Genome Institute"/>
            <person name="Lucas S."/>
            <person name="Copeland A."/>
            <person name="Lapidus A."/>
            <person name="Glavina del Rio T."/>
            <person name="Tice H."/>
            <person name="Bruce D."/>
            <person name="Goodwin L."/>
            <person name="Pitluck S."/>
            <person name="Chertkov O."/>
            <person name="Brettin T."/>
            <person name="Detter J.C."/>
            <person name="Han C."/>
            <person name="Schmutz J."/>
            <person name="Larimer F."/>
            <person name="Land M."/>
            <person name="Hauser L."/>
            <person name="Kyrpides N."/>
            <person name="Ovchinnikova G."/>
            <person name="Noll K."/>
        </authorList>
    </citation>
    <scope>NUCLEOTIDE SEQUENCE [LARGE SCALE GENOMIC DNA]</scope>
    <source>
        <strain evidence="13">ATCC BAA-1733 / DSM 21960 / TBF 19.5.1</strain>
    </source>
</reference>
<dbReference type="InterPro" id="IPR016169">
    <property type="entry name" value="FAD-bd_PCMH_sub2"/>
</dbReference>
<feature type="domain" description="CBS" evidence="10">
    <location>
        <begin position="293"/>
        <end position="350"/>
    </location>
</feature>
<accession>C5CFQ5</accession>
<comment type="subcellular location">
    <subcellularLocation>
        <location evidence="1">Membrane</location>
        <topology evidence="1">Multi-pass membrane protein</topology>
    </subcellularLocation>
</comment>
<evidence type="ECO:0000256" key="2">
    <source>
        <dbReference type="ARBA" id="ARBA00022692"/>
    </source>
</evidence>
<dbReference type="SMART" id="SM00116">
    <property type="entry name" value="CBS"/>
    <property type="match status" value="2"/>
</dbReference>
<evidence type="ECO:0000256" key="5">
    <source>
        <dbReference type="ARBA" id="ARBA00023122"/>
    </source>
</evidence>
<dbReference type="Pfam" id="PF01595">
    <property type="entry name" value="CNNM"/>
    <property type="match status" value="1"/>
</dbReference>
<dbReference type="OrthoDB" id="9798188at2"/>
<dbReference type="Pfam" id="PF03471">
    <property type="entry name" value="CorC_HlyC"/>
    <property type="match status" value="1"/>
</dbReference>
<dbReference type="Gene3D" id="3.10.580.10">
    <property type="entry name" value="CBS-domain"/>
    <property type="match status" value="1"/>
</dbReference>
<gene>
    <name evidence="12" type="ordered locus">Kole_1717</name>
</gene>
<dbReference type="HOGENOM" id="CLU_015237_4_1_0"/>
<dbReference type="GO" id="GO:0005886">
    <property type="term" value="C:plasma membrane"/>
    <property type="evidence" value="ECO:0007669"/>
    <property type="project" value="TreeGrafter"/>
</dbReference>
<evidence type="ECO:0000313" key="12">
    <source>
        <dbReference type="EMBL" id="ACR80403.1"/>
    </source>
</evidence>
<feature type="domain" description="CNNM transmembrane" evidence="11">
    <location>
        <begin position="9"/>
        <end position="203"/>
    </location>
</feature>
<evidence type="ECO:0000256" key="4">
    <source>
        <dbReference type="ARBA" id="ARBA00022989"/>
    </source>
</evidence>
<dbReference type="PANTHER" id="PTHR22777">
    <property type="entry name" value="HEMOLYSIN-RELATED"/>
    <property type="match status" value="1"/>
</dbReference>
<evidence type="ECO:0008006" key="14">
    <source>
        <dbReference type="Google" id="ProtNLM"/>
    </source>
</evidence>
<dbReference type="SMART" id="SM01091">
    <property type="entry name" value="CorC_HlyC"/>
    <property type="match status" value="1"/>
</dbReference>
<dbReference type="PANTHER" id="PTHR22777:SF17">
    <property type="entry name" value="UPF0053 PROTEIN SLL0260"/>
    <property type="match status" value="1"/>
</dbReference>
<sequence>MEEPASSGDPLSIIINLIFLIFLLFLSGVFSGSETALMSVSKLKLRKYAEDEKDDSRKEMINKYIEQPNKMLTAILVMNNLVNILASAEATLLALKLLPETSEGVAAAVVTGIMTFLILVFGEITPKIYARENTEKVFNSVIGLISFITIVLKPVIWLLVSLSNFFIVIIGGKSMRETPFITEDEIISAVDVGHKEGVLQDQERQMMKRSLELKDISVREIMTPRVEMVCMEENESLMDLMKVVEDEGYSRIPVYRENIDRIVGVCYAKDLFRYIIDTNDEKETLEKTPVKEMMRQPYFVPETKKVDDLMKEFKEQKIHLAIVVDEYGGTAGLVTMEDILEELTGEILDEYDIEAEEITIKKVGDNVYIVDAMTPINDLERELDVKFPETEYETIGGYLLEILERFPEIGERIVVGDFIFEILAAGKKKIEKIRLIVDRGKKNVAERPGEKTDRNGNKG</sequence>
<dbReference type="FunFam" id="3.10.580.10:FF:000002">
    <property type="entry name" value="Magnesium/cobalt efflux protein CorC"/>
    <property type="match status" value="1"/>
</dbReference>
<evidence type="ECO:0000259" key="10">
    <source>
        <dbReference type="PROSITE" id="PS51371"/>
    </source>
</evidence>
<name>C5CFQ5_KOSOT</name>
<keyword evidence="4 8" id="KW-1133">Transmembrane helix</keyword>
<keyword evidence="3" id="KW-0677">Repeat</keyword>
<dbReference type="SUPFAM" id="SSF56176">
    <property type="entry name" value="FAD-binding/transporter-associated domain-like"/>
    <property type="match status" value="1"/>
</dbReference>
<dbReference type="STRING" id="521045.Kole_1717"/>
<dbReference type="InterPro" id="IPR000644">
    <property type="entry name" value="CBS_dom"/>
</dbReference>
<dbReference type="GO" id="GO:0050660">
    <property type="term" value="F:flavin adenine dinucleotide binding"/>
    <property type="evidence" value="ECO:0007669"/>
    <property type="project" value="InterPro"/>
</dbReference>
<feature type="transmembrane region" description="Helical" evidence="9">
    <location>
        <begin position="105"/>
        <end position="125"/>
    </location>
</feature>
<dbReference type="InterPro" id="IPR002550">
    <property type="entry name" value="CNNM"/>
</dbReference>
<feature type="transmembrane region" description="Helical" evidence="9">
    <location>
        <begin position="137"/>
        <end position="160"/>
    </location>
</feature>
<protein>
    <recommendedName>
        <fullName evidence="14">CBS domain containing protein</fullName>
    </recommendedName>
</protein>
<keyword evidence="2 8" id="KW-0812">Transmembrane</keyword>
<dbReference type="CDD" id="cd04590">
    <property type="entry name" value="CBS_pair_CorC_HlyC_assoc"/>
    <property type="match status" value="1"/>
</dbReference>
<dbReference type="Proteomes" id="UP000002382">
    <property type="component" value="Chromosome"/>
</dbReference>
<dbReference type="RefSeq" id="WP_015869047.1">
    <property type="nucleotide sequence ID" value="NC_012785.1"/>
</dbReference>
<keyword evidence="5 7" id="KW-0129">CBS domain</keyword>
<feature type="transmembrane region" description="Helical" evidence="9">
    <location>
        <begin position="12"/>
        <end position="37"/>
    </location>
</feature>
<keyword evidence="13" id="KW-1185">Reference proteome</keyword>
<evidence type="ECO:0000256" key="6">
    <source>
        <dbReference type="ARBA" id="ARBA00023136"/>
    </source>
</evidence>
<dbReference type="Gene3D" id="3.30.465.10">
    <property type="match status" value="1"/>
</dbReference>
<reference evidence="12 13" key="2">
    <citation type="journal article" date="2011" name="J. Bacteriol.">
        <title>Genome Sequence of Kosmotoga olearia Strain TBF 19.5.1, a Thermophilic Bacterium with a Wide Growth Temperature Range, Isolated from the Troll B Oil Platform in the North Sea.</title>
        <authorList>
            <person name="Swithers K.S."/>
            <person name="Dipippo J.L."/>
            <person name="Bruce D.C."/>
            <person name="Detter C."/>
            <person name="Tapia R."/>
            <person name="Han S."/>
            <person name="Goodwin L.A."/>
            <person name="Han J."/>
            <person name="Woyke T."/>
            <person name="Pitluck S."/>
            <person name="Pennacchio L."/>
            <person name="Nolan M."/>
            <person name="Mikhailova N."/>
            <person name="Land M.L."/>
            <person name="Nesbo C.L."/>
            <person name="Gogarten J.P."/>
            <person name="Noll K.M."/>
        </authorList>
    </citation>
    <scope>NUCLEOTIDE SEQUENCE [LARGE SCALE GENOMIC DNA]</scope>
    <source>
        <strain evidence="13">ATCC BAA-1733 / DSM 21960 / TBF 19.5.1</strain>
    </source>
</reference>
<evidence type="ECO:0000256" key="7">
    <source>
        <dbReference type="PROSITE-ProRule" id="PRU00703"/>
    </source>
</evidence>
<feature type="transmembrane region" description="Helical" evidence="9">
    <location>
        <begin position="71"/>
        <end position="93"/>
    </location>
</feature>
<dbReference type="InterPro" id="IPR036318">
    <property type="entry name" value="FAD-bd_PCMH-like_sf"/>
</dbReference>
<dbReference type="InterPro" id="IPR046342">
    <property type="entry name" value="CBS_dom_sf"/>
</dbReference>
<evidence type="ECO:0000313" key="13">
    <source>
        <dbReference type="Proteomes" id="UP000002382"/>
    </source>
</evidence>
<evidence type="ECO:0000256" key="1">
    <source>
        <dbReference type="ARBA" id="ARBA00004141"/>
    </source>
</evidence>
<dbReference type="eggNOG" id="COG1253">
    <property type="taxonomic scope" value="Bacteria"/>
</dbReference>
<evidence type="ECO:0000256" key="3">
    <source>
        <dbReference type="ARBA" id="ARBA00022737"/>
    </source>
</evidence>
<dbReference type="EMBL" id="CP001634">
    <property type="protein sequence ID" value="ACR80403.1"/>
    <property type="molecule type" value="Genomic_DNA"/>
</dbReference>
<dbReference type="PROSITE" id="PS51846">
    <property type="entry name" value="CNNM"/>
    <property type="match status" value="1"/>
</dbReference>